<dbReference type="Proteomes" id="UP000245431">
    <property type="component" value="Chromosome PVE_r1"/>
</dbReference>
<evidence type="ECO:0000313" key="1">
    <source>
        <dbReference type="EMBL" id="SBW79873.1"/>
    </source>
</evidence>
<reference evidence="2" key="1">
    <citation type="submission" date="2016-07" db="EMBL/GenBank/DDBJ databases">
        <authorList>
            <person name="Florea S."/>
            <person name="Webb J.S."/>
            <person name="Jaromczyk J."/>
            <person name="Schardl C.L."/>
        </authorList>
    </citation>
    <scope>NUCLEOTIDE SEQUENCE [LARGE SCALE GENOMIC DNA]</scope>
    <source>
        <strain evidence="2">1YdBTEX2</strain>
    </source>
</reference>
<dbReference type="EMBL" id="LT599583">
    <property type="protein sequence ID" value="SBW79873.1"/>
    <property type="molecule type" value="Genomic_DNA"/>
</dbReference>
<name>A0A1D3JUV7_PSEVE</name>
<sequence length="163" mass="18664">MPYTPIPGWDGKPWKHPLYTRWSGMRARCNNPKHVAYHNYGGKGVTVCERWNDFGLFVADMGMPPTELHTLDRKESSGPYEPENCRWATPGEQSRNTCRNNVIRIGCISFTVRDWEIRNGVGRGTYQRRIDLGWNGTDAVTQPVQAGKSLSRRHLNHTLELPI</sequence>
<organism evidence="1 2">
    <name type="scientific">Pseudomonas veronii 1YdBTEX2</name>
    <dbReference type="NCBI Taxonomy" id="1295141"/>
    <lineage>
        <taxon>Bacteria</taxon>
        <taxon>Pseudomonadati</taxon>
        <taxon>Pseudomonadota</taxon>
        <taxon>Gammaproteobacteria</taxon>
        <taxon>Pseudomonadales</taxon>
        <taxon>Pseudomonadaceae</taxon>
        <taxon>Pseudomonas</taxon>
    </lineage>
</organism>
<accession>A0A1D3JUV7</accession>
<proteinExistence type="predicted"/>
<evidence type="ECO:0000313" key="2">
    <source>
        <dbReference type="Proteomes" id="UP000245431"/>
    </source>
</evidence>
<protein>
    <submittedName>
        <fullName evidence="1">Uncharacterized protein</fullName>
    </submittedName>
</protein>
<gene>
    <name evidence="1" type="ORF">PVE_R1G1987</name>
</gene>
<dbReference type="AlphaFoldDB" id="A0A1D3JUV7"/>
<dbReference type="RefSeq" id="WP_017847649.1">
    <property type="nucleotide sequence ID" value="NZ_AOUH01000022.1"/>
</dbReference>